<sequence>MHNIRNINARFLHEKSGYIILMQRNNTSFMQEQYFFRAGTIDLTRTIYIWDAHGLLIGDTRSIYSGQTICFQ</sequence>
<accession>A0A413H868</accession>
<reference evidence="1 2" key="1">
    <citation type="submission" date="2018-08" db="EMBL/GenBank/DDBJ databases">
        <title>A genome reference for cultivated species of the human gut microbiota.</title>
        <authorList>
            <person name="Zou Y."/>
            <person name="Xue W."/>
            <person name="Luo G."/>
        </authorList>
    </citation>
    <scope>NUCLEOTIDE SEQUENCE [LARGE SCALE GENOMIC DNA]</scope>
    <source>
        <strain evidence="1 2">OF03-9BH</strain>
    </source>
</reference>
<proteinExistence type="predicted"/>
<organism evidence="1 2">
    <name type="scientific">Bacteroides stercorirosoris</name>
    <dbReference type="NCBI Taxonomy" id="871324"/>
    <lineage>
        <taxon>Bacteria</taxon>
        <taxon>Pseudomonadati</taxon>
        <taxon>Bacteroidota</taxon>
        <taxon>Bacteroidia</taxon>
        <taxon>Bacteroidales</taxon>
        <taxon>Bacteroidaceae</taxon>
        <taxon>Bacteroides</taxon>
    </lineage>
</organism>
<gene>
    <name evidence="1" type="ORF">DXA68_06395</name>
</gene>
<dbReference type="AlphaFoldDB" id="A0A413H868"/>
<evidence type="ECO:0000313" key="2">
    <source>
        <dbReference type="Proteomes" id="UP000286075"/>
    </source>
</evidence>
<dbReference type="Proteomes" id="UP000286075">
    <property type="component" value="Unassembled WGS sequence"/>
</dbReference>
<dbReference type="EMBL" id="QSCF01000007">
    <property type="protein sequence ID" value="RGX79812.1"/>
    <property type="molecule type" value="Genomic_DNA"/>
</dbReference>
<comment type="caution">
    <text evidence="1">The sequence shown here is derived from an EMBL/GenBank/DDBJ whole genome shotgun (WGS) entry which is preliminary data.</text>
</comment>
<evidence type="ECO:0000313" key="1">
    <source>
        <dbReference type="EMBL" id="RGX79812.1"/>
    </source>
</evidence>
<protein>
    <submittedName>
        <fullName evidence="1">Uncharacterized protein</fullName>
    </submittedName>
</protein>
<name>A0A413H868_9BACE</name>